<evidence type="ECO:0000313" key="1">
    <source>
        <dbReference type="EMBL" id="GAA3684093.1"/>
    </source>
</evidence>
<dbReference type="Proteomes" id="UP001500902">
    <property type="component" value="Unassembled WGS sequence"/>
</dbReference>
<proteinExistence type="predicted"/>
<sequence>MHRATTFASVSPGPIARAELDTMAKAADECITKIVGIDTIGPQVVRRHDTGLLTEMIANLEARLNQPATT</sequence>
<accession>A0ABP7CCK7</accession>
<gene>
    <name evidence="1" type="ORF">GCM10022224_055910</name>
</gene>
<keyword evidence="2" id="KW-1185">Reference proteome</keyword>
<reference evidence="2" key="1">
    <citation type="journal article" date="2019" name="Int. J. Syst. Evol. Microbiol.">
        <title>The Global Catalogue of Microorganisms (GCM) 10K type strain sequencing project: providing services to taxonomists for standard genome sequencing and annotation.</title>
        <authorList>
            <consortium name="The Broad Institute Genomics Platform"/>
            <consortium name="The Broad Institute Genome Sequencing Center for Infectious Disease"/>
            <person name="Wu L."/>
            <person name="Ma J."/>
        </authorList>
    </citation>
    <scope>NUCLEOTIDE SEQUENCE [LARGE SCALE GENOMIC DNA]</scope>
    <source>
        <strain evidence="2">JCM 16904</strain>
    </source>
</reference>
<organism evidence="1 2">
    <name type="scientific">Nonomuraea antimicrobica</name>
    <dbReference type="NCBI Taxonomy" id="561173"/>
    <lineage>
        <taxon>Bacteria</taxon>
        <taxon>Bacillati</taxon>
        <taxon>Actinomycetota</taxon>
        <taxon>Actinomycetes</taxon>
        <taxon>Streptosporangiales</taxon>
        <taxon>Streptosporangiaceae</taxon>
        <taxon>Nonomuraea</taxon>
    </lineage>
</organism>
<dbReference type="EMBL" id="BAAAZP010000101">
    <property type="protein sequence ID" value="GAA3684093.1"/>
    <property type="molecule type" value="Genomic_DNA"/>
</dbReference>
<comment type="caution">
    <text evidence="1">The sequence shown here is derived from an EMBL/GenBank/DDBJ whole genome shotgun (WGS) entry which is preliminary data.</text>
</comment>
<protein>
    <submittedName>
        <fullName evidence="1">Uncharacterized protein</fullName>
    </submittedName>
</protein>
<name>A0ABP7CCK7_9ACTN</name>
<evidence type="ECO:0000313" key="2">
    <source>
        <dbReference type="Proteomes" id="UP001500902"/>
    </source>
</evidence>